<dbReference type="Pfam" id="PF08338">
    <property type="entry name" value="DUF1731"/>
    <property type="match status" value="1"/>
</dbReference>
<dbReference type="InterPro" id="IPR036291">
    <property type="entry name" value="NAD(P)-bd_dom_sf"/>
</dbReference>
<evidence type="ECO:0000259" key="2">
    <source>
        <dbReference type="Pfam" id="PF01370"/>
    </source>
</evidence>
<dbReference type="CDD" id="cd05242">
    <property type="entry name" value="SDR_a8"/>
    <property type="match status" value="1"/>
</dbReference>
<feature type="domain" description="NAD-dependent epimerase/dehydratase" evidence="2">
    <location>
        <begin position="3"/>
        <end position="220"/>
    </location>
</feature>
<evidence type="ECO:0000256" key="1">
    <source>
        <dbReference type="ARBA" id="ARBA00009353"/>
    </source>
</evidence>
<accession>A0ABP9FI83</accession>
<dbReference type="EMBL" id="BAABJZ010000104">
    <property type="protein sequence ID" value="GAA4900867.1"/>
    <property type="molecule type" value="Genomic_DNA"/>
</dbReference>
<gene>
    <name evidence="4" type="ORF">GCM10023333_38460</name>
</gene>
<protein>
    <submittedName>
        <fullName evidence="4">TIGR01777 family oxidoreductase</fullName>
    </submittedName>
</protein>
<evidence type="ECO:0000259" key="3">
    <source>
        <dbReference type="Pfam" id="PF08338"/>
    </source>
</evidence>
<dbReference type="InterPro" id="IPR001509">
    <property type="entry name" value="Epimerase_deHydtase"/>
</dbReference>
<evidence type="ECO:0000313" key="5">
    <source>
        <dbReference type="Proteomes" id="UP001499988"/>
    </source>
</evidence>
<dbReference type="RefSeq" id="WP_345337120.1">
    <property type="nucleotide sequence ID" value="NZ_BAABJZ010000104.1"/>
</dbReference>
<dbReference type="PANTHER" id="PTHR11092">
    <property type="entry name" value="SUGAR NUCLEOTIDE EPIMERASE RELATED"/>
    <property type="match status" value="1"/>
</dbReference>
<comment type="caution">
    <text evidence="4">The sequence shown here is derived from an EMBL/GenBank/DDBJ whole genome shotgun (WGS) entry which is preliminary data.</text>
</comment>
<dbReference type="Pfam" id="PF01370">
    <property type="entry name" value="Epimerase"/>
    <property type="match status" value="1"/>
</dbReference>
<evidence type="ECO:0000313" key="4">
    <source>
        <dbReference type="EMBL" id="GAA4900867.1"/>
    </source>
</evidence>
<dbReference type="InterPro" id="IPR010099">
    <property type="entry name" value="SDR39U1"/>
</dbReference>
<comment type="similarity">
    <text evidence="1">Belongs to the NAD(P)-dependent epimerase/dehydratase family. SDR39U1 subfamily.</text>
</comment>
<sequence length="304" mass="32957">MKILITGGTGFIGSALLPLLNEHQLTLLTREPAQAEKRFGHQHQYLRSLATLSNLDGFDAVINLAGEPIAGARWTMRKKRAICDSRWDTTQKLAALCNSGVAPPKIWLNASAIGIYGPRDAEPVDETTPCPALDFAAQVCERWELLAKRVEPHCRLYLLRIGLVLHPEGGALNKMLPAFRLGLGGPIGNGRQMMSWIHRSDLLGLILHLINNAPPAGIYNATSPNPISNREFSTALGHALHRPAKLPAPSFVLKAALGEMSELLLTGQAVLPRAALASGFEFRFPQLEPALQDLLSAAATPRTD</sequence>
<dbReference type="Proteomes" id="UP001499988">
    <property type="component" value="Unassembled WGS sequence"/>
</dbReference>
<proteinExistence type="inferred from homology"/>
<feature type="domain" description="DUF1731" evidence="3">
    <location>
        <begin position="248"/>
        <end position="294"/>
    </location>
</feature>
<keyword evidence="5" id="KW-1185">Reference proteome</keyword>
<name>A0ABP9FI83_9GAMM</name>
<dbReference type="SUPFAM" id="SSF51735">
    <property type="entry name" value="NAD(P)-binding Rossmann-fold domains"/>
    <property type="match status" value="1"/>
</dbReference>
<dbReference type="NCBIfam" id="TIGR01777">
    <property type="entry name" value="yfcH"/>
    <property type="match status" value="1"/>
</dbReference>
<dbReference type="PANTHER" id="PTHR11092:SF0">
    <property type="entry name" value="EPIMERASE FAMILY PROTEIN SDR39U1"/>
    <property type="match status" value="1"/>
</dbReference>
<organism evidence="4 5">
    <name type="scientific">Ferrimonas pelagia</name>
    <dbReference type="NCBI Taxonomy" id="1177826"/>
    <lineage>
        <taxon>Bacteria</taxon>
        <taxon>Pseudomonadati</taxon>
        <taxon>Pseudomonadota</taxon>
        <taxon>Gammaproteobacteria</taxon>
        <taxon>Alteromonadales</taxon>
        <taxon>Ferrimonadaceae</taxon>
        <taxon>Ferrimonas</taxon>
    </lineage>
</organism>
<dbReference type="Gene3D" id="3.40.50.720">
    <property type="entry name" value="NAD(P)-binding Rossmann-like Domain"/>
    <property type="match status" value="1"/>
</dbReference>
<reference evidence="5" key="1">
    <citation type="journal article" date="2019" name="Int. J. Syst. Evol. Microbiol.">
        <title>The Global Catalogue of Microorganisms (GCM) 10K type strain sequencing project: providing services to taxonomists for standard genome sequencing and annotation.</title>
        <authorList>
            <consortium name="The Broad Institute Genomics Platform"/>
            <consortium name="The Broad Institute Genome Sequencing Center for Infectious Disease"/>
            <person name="Wu L."/>
            <person name="Ma J."/>
        </authorList>
    </citation>
    <scope>NUCLEOTIDE SEQUENCE [LARGE SCALE GENOMIC DNA]</scope>
    <source>
        <strain evidence="5">JCM 18401</strain>
    </source>
</reference>
<dbReference type="InterPro" id="IPR013549">
    <property type="entry name" value="DUF1731"/>
</dbReference>